<accession>A0A1Y1VE05</accession>
<proteinExistence type="predicted"/>
<dbReference type="AlphaFoldDB" id="A0A1Y1VE05"/>
<dbReference type="PANTHER" id="PTHR15430">
    <property type="entry name" value="GLOMULIN"/>
    <property type="match status" value="1"/>
</dbReference>
<keyword evidence="3" id="KW-1185">Reference proteome</keyword>
<name>A0A1Y1VE05_9FUNG</name>
<organism evidence="2 3">
    <name type="scientific">Piromyces finnis</name>
    <dbReference type="NCBI Taxonomy" id="1754191"/>
    <lineage>
        <taxon>Eukaryota</taxon>
        <taxon>Fungi</taxon>
        <taxon>Fungi incertae sedis</taxon>
        <taxon>Chytridiomycota</taxon>
        <taxon>Chytridiomycota incertae sedis</taxon>
        <taxon>Neocallimastigomycetes</taxon>
        <taxon>Neocallimastigales</taxon>
        <taxon>Neocallimastigaceae</taxon>
        <taxon>Piromyces</taxon>
    </lineage>
</organism>
<evidence type="ECO:0000313" key="3">
    <source>
        <dbReference type="Proteomes" id="UP000193719"/>
    </source>
</evidence>
<reference evidence="2 3" key="1">
    <citation type="submission" date="2016-08" db="EMBL/GenBank/DDBJ databases">
        <title>Genomes of anaerobic fungi encode conserved fungal cellulosomes for biomass hydrolysis.</title>
        <authorList>
            <consortium name="DOE Joint Genome Institute"/>
            <person name="Haitjema C.H."/>
            <person name="Gilmore S.P."/>
            <person name="Henske J.K."/>
            <person name="Solomon K.V."/>
            <person name="De Groot R."/>
            <person name="Kuo A."/>
            <person name="Mondo S.J."/>
            <person name="Salamov A.A."/>
            <person name="Labutti K."/>
            <person name="Zhao Z."/>
            <person name="Chiniquy J."/>
            <person name="Barry K."/>
            <person name="Brewer H.M."/>
            <person name="Purvine S.O."/>
            <person name="Wright A.T."/>
            <person name="Boxma B."/>
            <person name="Van Alen T."/>
            <person name="Hackstein J.H."/>
            <person name="Baker S.E."/>
            <person name="Grigoriev I.V."/>
            <person name="O'Malley M.A."/>
        </authorList>
    </citation>
    <scope>NUCLEOTIDE SEQUENCE [LARGE SCALE GENOMIC DNA]</scope>
    <source>
        <strain evidence="3">finn</strain>
    </source>
</reference>
<feature type="compositionally biased region" description="Low complexity" evidence="1">
    <location>
        <begin position="676"/>
        <end position="685"/>
    </location>
</feature>
<dbReference type="Proteomes" id="UP000193719">
    <property type="component" value="Unassembled WGS sequence"/>
</dbReference>
<dbReference type="OrthoDB" id="2141593at2759"/>
<dbReference type="GO" id="GO:0055105">
    <property type="term" value="F:ubiquitin-protein transferase inhibitor activity"/>
    <property type="evidence" value="ECO:0007669"/>
    <property type="project" value="TreeGrafter"/>
</dbReference>
<evidence type="ECO:0000256" key="1">
    <source>
        <dbReference type="SAM" id="MobiDB-lite"/>
    </source>
</evidence>
<feature type="region of interest" description="Disordered" evidence="1">
    <location>
        <begin position="676"/>
        <end position="704"/>
    </location>
</feature>
<comment type="caution">
    <text evidence="2">The sequence shown here is derived from an EMBL/GenBank/DDBJ whole genome shotgun (WGS) entry which is preliminary data.</text>
</comment>
<protein>
    <submittedName>
        <fullName evidence="2">Uncharacterized protein</fullName>
    </submittedName>
</protein>
<reference evidence="2 3" key="2">
    <citation type="submission" date="2016-08" db="EMBL/GenBank/DDBJ databases">
        <title>Pervasive Adenine N6-methylation of Active Genes in Fungi.</title>
        <authorList>
            <consortium name="DOE Joint Genome Institute"/>
            <person name="Mondo S.J."/>
            <person name="Dannebaum R.O."/>
            <person name="Kuo R.C."/>
            <person name="Labutti K."/>
            <person name="Haridas S."/>
            <person name="Kuo A."/>
            <person name="Salamov A."/>
            <person name="Ahrendt S.R."/>
            <person name="Lipzen A."/>
            <person name="Sullivan W."/>
            <person name="Andreopoulos W.B."/>
            <person name="Clum A."/>
            <person name="Lindquist E."/>
            <person name="Daum C."/>
            <person name="Ramamoorthy G.K."/>
            <person name="Gryganskyi A."/>
            <person name="Culley D."/>
            <person name="Magnuson J.K."/>
            <person name="James T.Y."/>
            <person name="O'Malley M.A."/>
            <person name="Stajich J.E."/>
            <person name="Spatafora J.W."/>
            <person name="Visel A."/>
            <person name="Grigoriev I.V."/>
        </authorList>
    </citation>
    <scope>NUCLEOTIDE SEQUENCE [LARGE SCALE GENOMIC DNA]</scope>
    <source>
        <strain evidence="3">finn</strain>
    </source>
</reference>
<sequence>MDIEIKDNLNKILNNLQNKFDEDYLNEFCQILSSYISENPNVNKKLYACQYLKDNFITNATDKTNEIYDNLSWGLSHVLITCVQFIDETIDTPTKNEINEIAIELLNYFLKTSSPKEMLMVYTEDISNLSEINSFNDCNEIGNAPLIFNQLYQFIFLSKALVNSIASIKTKSRYKYLKNALEVLSKGLKPIELLSKRYNQYYFDNINNESTQNDSLYDNKEKDLLNELLEFNIYVLDNFVSLIQKEISTIPDNEQFNILNGLTNPKTDLEMEYYLVCSYFFELCNYGLSYTFTGTSSDFNKVIQNKFKNIIGNYELNDYILGKWYSSIMMATSNLYIDLSKLFYIHNYEKYKEYNEIEDEEDEEEKLNNEYLLSLGGRSALLTSFYYLLNDNKMPKQQLITMIHNFFPNVLSHNFIFYNTLDYLNEMMNSKQDYGVVSHIVSTFDYLMKISGNQLVTLKELKNTSDNNCISLLSILKSYVSLMVMVPYAIMRDRMFIQLKEFVGRLTEEARFFFIMEVIQNSFTESIVVLGIVLYKDALHEAWMKQVFGSSADNKQQQQQKKSLFFSTEFLDIVRKTLFNIKSPIYESFNTDLKFINEEDKKAKSNKESYLDTYDGFWKKFEILFQSLNLYSYLLLRDNKEKLLQIWNNSFNDQVEHDFFYPLKEKVEHWKQYVQQQQQQQQNNNNEEENHHHHHHHHSENPYNYIPDCPEYQLMMMENMIEQLFALRKDFDNNCI</sequence>
<evidence type="ECO:0000313" key="2">
    <source>
        <dbReference type="EMBL" id="ORX53807.1"/>
    </source>
</evidence>
<dbReference type="EMBL" id="MCFH01000012">
    <property type="protein sequence ID" value="ORX53807.1"/>
    <property type="molecule type" value="Genomic_DNA"/>
</dbReference>
<dbReference type="GO" id="GO:0005737">
    <property type="term" value="C:cytoplasm"/>
    <property type="evidence" value="ECO:0007669"/>
    <property type="project" value="TreeGrafter"/>
</dbReference>
<gene>
    <name evidence="2" type="ORF">BCR36DRAFT_323122</name>
</gene>
<dbReference type="PANTHER" id="PTHR15430:SF1">
    <property type="entry name" value="GLOMULIN"/>
    <property type="match status" value="1"/>
</dbReference>
<dbReference type="STRING" id="1754191.A0A1Y1VE05"/>
<dbReference type="InterPro" id="IPR019516">
    <property type="entry name" value="Glomulin/ALF4"/>
</dbReference>